<dbReference type="Proteomes" id="UP001347796">
    <property type="component" value="Unassembled WGS sequence"/>
</dbReference>
<reference evidence="1 2" key="1">
    <citation type="submission" date="2024-01" db="EMBL/GenBank/DDBJ databases">
        <title>The genome of the rayed Mediterranean limpet Patella caerulea (Linnaeus, 1758).</title>
        <authorList>
            <person name="Anh-Thu Weber A."/>
            <person name="Halstead-Nussloch G."/>
        </authorList>
    </citation>
    <scope>NUCLEOTIDE SEQUENCE [LARGE SCALE GENOMIC DNA]</scope>
    <source>
        <strain evidence="1">AATW-2023a</strain>
        <tissue evidence="1">Whole specimen</tissue>
    </source>
</reference>
<gene>
    <name evidence="1" type="ORF">SNE40_012582</name>
</gene>
<protein>
    <recommendedName>
        <fullName evidence="3">RNA transcription, translation and transport factor protein</fullName>
    </recommendedName>
</protein>
<name>A0AAN8JM11_PATCE</name>
<organism evidence="1 2">
    <name type="scientific">Patella caerulea</name>
    <name type="common">Rayed Mediterranean limpet</name>
    <dbReference type="NCBI Taxonomy" id="87958"/>
    <lineage>
        <taxon>Eukaryota</taxon>
        <taxon>Metazoa</taxon>
        <taxon>Spiralia</taxon>
        <taxon>Lophotrochozoa</taxon>
        <taxon>Mollusca</taxon>
        <taxon>Gastropoda</taxon>
        <taxon>Patellogastropoda</taxon>
        <taxon>Patelloidea</taxon>
        <taxon>Patellidae</taxon>
        <taxon>Patella</taxon>
    </lineage>
</organism>
<accession>A0AAN8JM11</accession>
<dbReference type="Pfam" id="PF10036">
    <property type="entry name" value="RLL"/>
    <property type="match status" value="1"/>
</dbReference>
<keyword evidence="2" id="KW-1185">Reference proteome</keyword>
<evidence type="ECO:0000313" key="2">
    <source>
        <dbReference type="Proteomes" id="UP001347796"/>
    </source>
</evidence>
<dbReference type="EMBL" id="JAZGQO010000008">
    <property type="protein sequence ID" value="KAK6180422.1"/>
    <property type="molecule type" value="Genomic_DNA"/>
</dbReference>
<evidence type="ECO:0000313" key="1">
    <source>
        <dbReference type="EMBL" id="KAK6180422.1"/>
    </source>
</evidence>
<dbReference type="PANTHER" id="PTHR15924">
    <property type="entry name" value="CLE"/>
    <property type="match status" value="1"/>
</dbReference>
<dbReference type="InterPro" id="IPR019265">
    <property type="entry name" value="RTRAF"/>
</dbReference>
<evidence type="ECO:0008006" key="3">
    <source>
        <dbReference type="Google" id="ProtNLM"/>
    </source>
</evidence>
<dbReference type="AlphaFoldDB" id="A0AAN8JM11"/>
<sequence>MFRRKLLALEYPRPEEFNIEDGMEFRNLVVWLEDQKIRHFKIEERAGLRGINESTWENHLKQYLTELNCPFVYEESMKSSVIDWLLGYAVRLDYGDNVDKFKSITPAVMQQSNGSKALISDNPMDRLDFHDPDFKAGVTSLSMLLKIPPHSDHLVMLKAIGLLIQDRMSSLQNKSSGSTKDEYIPIAQTQLGFETKDYIINEAAKIIRLLHIKELRDLQNNINSAIVNVQAITADPRTDQKLGKVGRG</sequence>
<comment type="caution">
    <text evidence="1">The sequence shown here is derived from an EMBL/GenBank/DDBJ whole genome shotgun (WGS) entry which is preliminary data.</text>
</comment>
<proteinExistence type="predicted"/>